<gene>
    <name evidence="1" type="ORF">KI387_044552</name>
</gene>
<keyword evidence="2" id="KW-1185">Reference proteome</keyword>
<comment type="caution">
    <text evidence="1">The sequence shown here is derived from an EMBL/GenBank/DDBJ whole genome shotgun (WGS) entry which is preliminary data.</text>
</comment>
<dbReference type="PANTHER" id="PTHR48475:SF1">
    <property type="entry name" value="RNASE H TYPE-1 DOMAIN-CONTAINING PROTEIN"/>
    <property type="match status" value="1"/>
</dbReference>
<protein>
    <recommendedName>
        <fullName evidence="3">Reverse transcriptase domain-containing protein</fullName>
    </recommendedName>
</protein>
<accession>A0AA38G981</accession>
<reference evidence="1 2" key="1">
    <citation type="journal article" date="2021" name="Nat. Plants">
        <title>The Taxus genome provides insights into paclitaxel biosynthesis.</title>
        <authorList>
            <person name="Xiong X."/>
            <person name="Gou J."/>
            <person name="Liao Q."/>
            <person name="Li Y."/>
            <person name="Zhou Q."/>
            <person name="Bi G."/>
            <person name="Li C."/>
            <person name="Du R."/>
            <person name="Wang X."/>
            <person name="Sun T."/>
            <person name="Guo L."/>
            <person name="Liang H."/>
            <person name="Lu P."/>
            <person name="Wu Y."/>
            <person name="Zhang Z."/>
            <person name="Ro D.K."/>
            <person name="Shang Y."/>
            <person name="Huang S."/>
            <person name="Yan J."/>
        </authorList>
    </citation>
    <scope>NUCLEOTIDE SEQUENCE [LARGE SCALE GENOMIC DNA]</scope>
    <source>
        <strain evidence="1">Ta-2019</strain>
    </source>
</reference>
<evidence type="ECO:0000313" key="1">
    <source>
        <dbReference type="EMBL" id="KAH9316814.1"/>
    </source>
</evidence>
<dbReference type="EMBL" id="JAHRHJ020000005">
    <property type="protein sequence ID" value="KAH9316814.1"/>
    <property type="molecule type" value="Genomic_DNA"/>
</dbReference>
<dbReference type="PANTHER" id="PTHR48475">
    <property type="entry name" value="RIBONUCLEASE H"/>
    <property type="match status" value="1"/>
</dbReference>
<dbReference type="InterPro" id="IPR012337">
    <property type="entry name" value="RNaseH-like_sf"/>
</dbReference>
<dbReference type="Gene3D" id="3.30.420.10">
    <property type="entry name" value="Ribonuclease H-like superfamily/Ribonuclease H"/>
    <property type="match status" value="1"/>
</dbReference>
<proteinExistence type="predicted"/>
<evidence type="ECO:0000313" key="2">
    <source>
        <dbReference type="Proteomes" id="UP000824469"/>
    </source>
</evidence>
<feature type="non-terminal residue" evidence="1">
    <location>
        <position position="244"/>
    </location>
</feature>
<evidence type="ECO:0008006" key="3">
    <source>
        <dbReference type="Google" id="ProtNLM"/>
    </source>
</evidence>
<sequence length="244" mass="27910">VEEKLPKGVIHDPNGIWTFEFDGRYSSDSFGSGVVLISPEEKIHPFSFKIYFENTNNTDEYEALILGLDVEKEMGVKNICARGDAELIVKQDSTEFLDAFSIEAVPREKNSRDDSLAVLGSLLIPHLDFSQDKSAIEMIHRPSVLDNASNWQVFNDDQQFLSFLELKDNLNQLYFEGSENISREYVTSYEDDIKEEMDQYGCIKLKGNKVPKGIVSLDLFDKHDRYIRSKSPQGDRQFAEFEKG</sequence>
<organism evidence="1 2">
    <name type="scientific">Taxus chinensis</name>
    <name type="common">Chinese yew</name>
    <name type="synonym">Taxus wallichiana var. chinensis</name>
    <dbReference type="NCBI Taxonomy" id="29808"/>
    <lineage>
        <taxon>Eukaryota</taxon>
        <taxon>Viridiplantae</taxon>
        <taxon>Streptophyta</taxon>
        <taxon>Embryophyta</taxon>
        <taxon>Tracheophyta</taxon>
        <taxon>Spermatophyta</taxon>
        <taxon>Pinopsida</taxon>
        <taxon>Pinidae</taxon>
        <taxon>Conifers II</taxon>
        <taxon>Cupressales</taxon>
        <taxon>Taxaceae</taxon>
        <taxon>Taxus</taxon>
    </lineage>
</organism>
<dbReference type="GO" id="GO:0003676">
    <property type="term" value="F:nucleic acid binding"/>
    <property type="evidence" value="ECO:0007669"/>
    <property type="project" value="InterPro"/>
</dbReference>
<dbReference type="Proteomes" id="UP000824469">
    <property type="component" value="Unassembled WGS sequence"/>
</dbReference>
<dbReference type="SUPFAM" id="SSF53098">
    <property type="entry name" value="Ribonuclease H-like"/>
    <property type="match status" value="1"/>
</dbReference>
<name>A0AA38G981_TAXCH</name>
<dbReference type="InterPro" id="IPR036397">
    <property type="entry name" value="RNaseH_sf"/>
</dbReference>
<dbReference type="AlphaFoldDB" id="A0AA38G981"/>